<dbReference type="Pfam" id="PF22010">
    <property type="entry name" value="OrtA"/>
    <property type="match status" value="1"/>
</dbReference>
<organism evidence="1 2">
    <name type="scientific">Kosmotoga pacifica</name>
    <dbReference type="NCBI Taxonomy" id="1330330"/>
    <lineage>
        <taxon>Bacteria</taxon>
        <taxon>Thermotogati</taxon>
        <taxon>Thermotogota</taxon>
        <taxon>Thermotogae</taxon>
        <taxon>Kosmotogales</taxon>
        <taxon>Kosmotogaceae</taxon>
        <taxon>Kosmotoga</taxon>
    </lineage>
</organism>
<reference evidence="1 2" key="1">
    <citation type="submission" date="2015-04" db="EMBL/GenBank/DDBJ databases">
        <title>Complete Genome Sequence of Kosmotoga pacifica SLHLJ1.</title>
        <authorList>
            <person name="Jiang L.J."/>
            <person name="Shao Z.Z."/>
            <person name="Jebbar M."/>
        </authorList>
    </citation>
    <scope>NUCLEOTIDE SEQUENCE [LARGE SCALE GENOMIC DNA]</scope>
    <source>
        <strain evidence="1 2">SLHLJ1</strain>
    </source>
</reference>
<protein>
    <submittedName>
        <fullName evidence="1">2-amino-4-ketopentanoate thiolase</fullName>
    </submittedName>
</protein>
<evidence type="ECO:0000313" key="2">
    <source>
        <dbReference type="Proteomes" id="UP000035159"/>
    </source>
</evidence>
<evidence type="ECO:0000313" key="1">
    <source>
        <dbReference type="EMBL" id="AKI98137.1"/>
    </source>
</evidence>
<dbReference type="OrthoDB" id="3712030at2"/>
<dbReference type="KEGG" id="kpf:IX53_10195"/>
<dbReference type="Proteomes" id="UP000035159">
    <property type="component" value="Chromosome"/>
</dbReference>
<proteinExistence type="predicted"/>
<name>A0A0G2Z9A1_9BACT</name>
<sequence>MKAKKGQWVQIQSIILKPEERAPQIPEDTKRVPLEMRVKGYLLDAEAILGDDVTVETATGRRVKGKLVAIEPRYIHDFGEHVPVLAEIEREFSRLIDSLKESDDDE</sequence>
<dbReference type="EMBL" id="CP011232">
    <property type="protein sequence ID" value="AKI98137.1"/>
    <property type="molecule type" value="Genomic_DNA"/>
</dbReference>
<keyword evidence="2" id="KW-1185">Reference proteome</keyword>
<dbReference type="NCBIfam" id="NF040739">
    <property type="entry name" value="ornith_OrtA"/>
    <property type="match status" value="1"/>
</dbReference>
<accession>A0A0G2Z9A1</accession>
<gene>
    <name evidence="1" type="ORF">IX53_10195</name>
</gene>
<dbReference type="RefSeq" id="WP_047755272.1">
    <property type="nucleotide sequence ID" value="NZ_CAJUHA010000010.1"/>
</dbReference>
<dbReference type="PATRIC" id="fig|1330330.3.peg.2072"/>
<dbReference type="STRING" id="1330330.IX53_10195"/>
<dbReference type="AlphaFoldDB" id="A0A0G2Z9A1"/>
<dbReference type="InterPro" id="IPR047755">
    <property type="entry name" value="OrtA"/>
</dbReference>